<accession>A0A2M6W2W3</accession>
<organism evidence="1 2">
    <name type="scientific">Candidatus Magasanikbacteria bacterium CG10_big_fil_rev_8_21_14_0_10_40_10</name>
    <dbReference type="NCBI Taxonomy" id="1974648"/>
    <lineage>
        <taxon>Bacteria</taxon>
        <taxon>Candidatus Magasanikiibacteriota</taxon>
    </lineage>
</organism>
<evidence type="ECO:0000313" key="1">
    <source>
        <dbReference type="EMBL" id="PIT87121.1"/>
    </source>
</evidence>
<reference evidence="2" key="1">
    <citation type="submission" date="2017-09" db="EMBL/GenBank/DDBJ databases">
        <title>Depth-based differentiation of microbial function through sediment-hosted aquifers and enrichment of novel symbionts in the deep terrestrial subsurface.</title>
        <authorList>
            <person name="Probst A.J."/>
            <person name="Ladd B."/>
            <person name="Jarett J.K."/>
            <person name="Geller-Mcgrath D.E."/>
            <person name="Sieber C.M.K."/>
            <person name="Emerson J.B."/>
            <person name="Anantharaman K."/>
            <person name="Thomas B.C."/>
            <person name="Malmstrom R."/>
            <person name="Stieglmeier M."/>
            <person name="Klingl A."/>
            <person name="Woyke T."/>
            <person name="Ryan C.M."/>
            <person name="Banfield J.F."/>
        </authorList>
    </citation>
    <scope>NUCLEOTIDE SEQUENCE [LARGE SCALE GENOMIC DNA]</scope>
</reference>
<dbReference type="AlphaFoldDB" id="A0A2M6W2W3"/>
<dbReference type="EMBL" id="PFBX01000051">
    <property type="protein sequence ID" value="PIT87121.1"/>
    <property type="molecule type" value="Genomic_DNA"/>
</dbReference>
<sequence>MSDKSEQYNPKETFIRPKNITVLDENSRQIKEFPTRRAELGWPVELRAGWGFEDKKSGEIKMGYVRGEKFLSFAVIIHELGHPKQDDLNKKIQALDPNTQHDEYVIAKERDAQTRGWDRAIQYSPVIIRQLERDFEQSVKSGAILGFSNFREFYEAINDLSVLIDQTINQVPEIEDNAEQERLMIKALREAGLPLFFENIRRAYIGEQVDTGVAQQLITSIKF</sequence>
<name>A0A2M6W2W3_9BACT</name>
<proteinExistence type="predicted"/>
<evidence type="ECO:0000313" key="2">
    <source>
        <dbReference type="Proteomes" id="UP000231183"/>
    </source>
</evidence>
<dbReference type="Proteomes" id="UP000231183">
    <property type="component" value="Unassembled WGS sequence"/>
</dbReference>
<gene>
    <name evidence="1" type="ORF">COU31_04550</name>
</gene>
<comment type="caution">
    <text evidence="1">The sequence shown here is derived from an EMBL/GenBank/DDBJ whole genome shotgun (WGS) entry which is preliminary data.</text>
</comment>
<protein>
    <submittedName>
        <fullName evidence="1">Uncharacterized protein</fullName>
    </submittedName>
</protein>